<evidence type="ECO:0000256" key="1">
    <source>
        <dbReference type="SAM" id="MobiDB-lite"/>
    </source>
</evidence>
<dbReference type="InterPro" id="IPR055334">
    <property type="entry name" value="PEX8-like"/>
</dbReference>
<dbReference type="PANTHER" id="PTHR39214">
    <property type="entry name" value="MICROBODY (PEROXISOME) BIOGENESIS PROTEIN PEROXIN 8 (EUROFUNG)"/>
    <property type="match status" value="1"/>
</dbReference>
<evidence type="ECO:0000313" key="3">
    <source>
        <dbReference type="Proteomes" id="UP000799766"/>
    </source>
</evidence>
<evidence type="ECO:0008006" key="4">
    <source>
        <dbReference type="Google" id="ProtNLM"/>
    </source>
</evidence>
<dbReference type="Pfam" id="PF26001">
    <property type="entry name" value="Pex8"/>
    <property type="match status" value="1"/>
</dbReference>
<reference evidence="2" key="1">
    <citation type="journal article" date="2020" name="Stud. Mycol.">
        <title>101 Dothideomycetes genomes: a test case for predicting lifestyles and emergence of pathogens.</title>
        <authorList>
            <person name="Haridas S."/>
            <person name="Albert R."/>
            <person name="Binder M."/>
            <person name="Bloem J."/>
            <person name="Labutti K."/>
            <person name="Salamov A."/>
            <person name="Andreopoulos B."/>
            <person name="Baker S."/>
            <person name="Barry K."/>
            <person name="Bills G."/>
            <person name="Bluhm B."/>
            <person name="Cannon C."/>
            <person name="Castanera R."/>
            <person name="Culley D."/>
            <person name="Daum C."/>
            <person name="Ezra D."/>
            <person name="Gonzalez J."/>
            <person name="Henrissat B."/>
            <person name="Kuo A."/>
            <person name="Liang C."/>
            <person name="Lipzen A."/>
            <person name="Lutzoni F."/>
            <person name="Magnuson J."/>
            <person name="Mondo S."/>
            <person name="Nolan M."/>
            <person name="Ohm R."/>
            <person name="Pangilinan J."/>
            <person name="Park H.-J."/>
            <person name="Ramirez L."/>
            <person name="Alfaro M."/>
            <person name="Sun H."/>
            <person name="Tritt A."/>
            <person name="Yoshinaga Y."/>
            <person name="Zwiers L.-H."/>
            <person name="Turgeon B."/>
            <person name="Goodwin S."/>
            <person name="Spatafora J."/>
            <person name="Crous P."/>
            <person name="Grigoriev I."/>
        </authorList>
    </citation>
    <scope>NUCLEOTIDE SEQUENCE</scope>
    <source>
        <strain evidence="2">ATCC 16933</strain>
    </source>
</reference>
<keyword evidence="3" id="KW-1185">Reference proteome</keyword>
<gene>
    <name evidence="2" type="ORF">BDY21DRAFT_322876</name>
</gene>
<feature type="compositionally biased region" description="Basic residues" evidence="1">
    <location>
        <begin position="95"/>
        <end position="104"/>
    </location>
</feature>
<dbReference type="AlphaFoldDB" id="A0A6A6NYH8"/>
<sequence>MPADRLLGTLLRSLQTYSDQQDTPRLLSTASTLLTTLTNPLNITLLTTQLLLSPSLFPPSSSSLAASLRLLAAFHTAARTVQRHERHLAAQRRLLRHQRHHHHSSGAGAGGPRGAGRAGYEGPGPRGAAPVPGLEEWVRAVVRGAETDRAERWKHVLVLGGLLVGFESGVREEGELEELEEEGIGLLGAGLRSRLGEALVRAGNLALREGGGAELGGMTVALVLNHAFPYLEDGEREAVEYDLLLPVLINATFFSSEGLQSAYFLGSMDLDVKQVPGKKFNWPKSSQSFNHVQRILSQPLMASLGPLSRLMAHAVENVRDSWLIQAATEDIAAFARSMLTQWRQNKLSEIDVSEEAVFLHGEALKETVPVLWRLLRSTMFAIVIILRAVVGRLIGDGTLAADGVSPHLVTQVLHTLRGIYFISSRLGPSSFSQYTFISFAAIDILTQYPQQSDAFIHAIAPSSLGSIPSHPLDRTLDLFFLNTVEHFTLALSPQATDTLVLPAARPYLTVASAAASAPDRPSSSLLPLFEAAHAAVLALLSAPAAAEQLGAPGGGGGGGGFLPFYVDTLFAMFPGGLSPRQFRLAFRTLMRVAAPPAPLAVRQPEFAEVLVEMVRRRAETAGTEPLAQQGARAQAQGDASLTPQSVLVLALLDALPFLPPPALDEWLPEAARLVRSVRPEQARDACAARLWEVLLGGEMDPERALVCVAWWEGRGGRDLVFGEAEGDGVVAVGNAAGDEGLMMSGGLPVRERESKL</sequence>
<organism evidence="2 3">
    <name type="scientific">Lineolata rhizophorae</name>
    <dbReference type="NCBI Taxonomy" id="578093"/>
    <lineage>
        <taxon>Eukaryota</taxon>
        <taxon>Fungi</taxon>
        <taxon>Dikarya</taxon>
        <taxon>Ascomycota</taxon>
        <taxon>Pezizomycotina</taxon>
        <taxon>Dothideomycetes</taxon>
        <taxon>Dothideomycetes incertae sedis</taxon>
        <taxon>Lineolatales</taxon>
        <taxon>Lineolataceae</taxon>
        <taxon>Lineolata</taxon>
    </lineage>
</organism>
<proteinExistence type="predicted"/>
<name>A0A6A6NYH8_9PEZI</name>
<dbReference type="PANTHER" id="PTHR39214:SF1">
    <property type="entry name" value="MICROBODY (PEROXISOME) BIOGENESIS PROTEIN PEROXIN 8 (EUROFUNG)"/>
    <property type="match status" value="1"/>
</dbReference>
<feature type="compositionally biased region" description="Gly residues" evidence="1">
    <location>
        <begin position="107"/>
        <end position="125"/>
    </location>
</feature>
<feature type="region of interest" description="Disordered" evidence="1">
    <location>
        <begin position="95"/>
        <end position="128"/>
    </location>
</feature>
<dbReference type="OrthoDB" id="2357318at2759"/>
<dbReference type="EMBL" id="MU001683">
    <property type="protein sequence ID" value="KAF2456522.1"/>
    <property type="molecule type" value="Genomic_DNA"/>
</dbReference>
<accession>A0A6A6NYH8</accession>
<dbReference type="Proteomes" id="UP000799766">
    <property type="component" value="Unassembled WGS sequence"/>
</dbReference>
<protein>
    <recommendedName>
        <fullName evidence="4">Peroxisomal membrane protein Pex17</fullName>
    </recommendedName>
</protein>
<evidence type="ECO:0000313" key="2">
    <source>
        <dbReference type="EMBL" id="KAF2456522.1"/>
    </source>
</evidence>